<dbReference type="PROSITE" id="PS51892">
    <property type="entry name" value="SUBTILASE"/>
    <property type="match status" value="1"/>
</dbReference>
<evidence type="ECO:0000259" key="8">
    <source>
        <dbReference type="Pfam" id="PF00082"/>
    </source>
</evidence>
<dbReference type="InterPro" id="IPR015500">
    <property type="entry name" value="Peptidase_S8_subtilisin-rel"/>
</dbReference>
<keyword evidence="3 5" id="KW-0378">Hydrolase</keyword>
<dbReference type="SUPFAM" id="SSF52743">
    <property type="entry name" value="Subtilisin-like"/>
    <property type="match status" value="1"/>
</dbReference>
<feature type="signal peptide" evidence="7">
    <location>
        <begin position="1"/>
        <end position="39"/>
    </location>
</feature>
<feature type="domain" description="Peptidase S8/S53" evidence="8">
    <location>
        <begin position="195"/>
        <end position="594"/>
    </location>
</feature>
<evidence type="ECO:0000256" key="7">
    <source>
        <dbReference type="SAM" id="SignalP"/>
    </source>
</evidence>
<sequence length="611" mass="63168">MARPSVRTHRRQRRHGRGRAAAATAAGLVALSLALPVSASGAASPAVAAAAPSTAVTVAYNVLAADGAGNVSRAAAAARAAGGRVTATNTAVGLLRVTSDRAGFAARVARSSAVEGVAVERVVGRAPAKRAVAGPGDAVEQEGRVRAAAVSRANVKPRPGPKPTAGSDPLDASLWGLRMTRADLSRSVQAGDARVLVGDIDTGMDARQPDIAPNFEAALSRNFTTDMPDIDGPCEFAGCKDPADWDDDGHGTHTAGTIAAAANGFGLSGVAPGVRLVNLRAGQDSGYFFLQPVVDALTYAADNGIDVVNMSFYVDPWLYNCERNPADSPAAQAEQHTIIKAMNRALKYAYHHEVTLVASAGNQHQDLGAPLPDASSPDYPPGAAYPRPIDNATCVTLPTEGPNVIAVSALGPSETKADYSNYGVEQVTVSAPGGYFRDYLGTPAYRTAENQILSTYPVNSLQSVTDTAGNPTPWVDQAGNITPLGAANGVVKSCPAGVTDFRYCGWYAWLQGTSMASPHVAGVAALVVSQYAKGDTVGDFRMRPKEVARVITATAREHACPDPRTVSYEPVGRPAEFTATCAGTPAFNGFYGHGVVDALAAVSLGRGKVRP</sequence>
<gene>
    <name evidence="9" type="ORF">G9H71_00350</name>
</gene>
<dbReference type="PRINTS" id="PR00723">
    <property type="entry name" value="SUBTILISIN"/>
</dbReference>
<dbReference type="InterPro" id="IPR000209">
    <property type="entry name" value="Peptidase_S8/S53_dom"/>
</dbReference>
<keyword evidence="4 5" id="KW-0720">Serine protease</keyword>
<feature type="active site" description="Charge relay system" evidence="5">
    <location>
        <position position="514"/>
    </location>
</feature>
<comment type="similarity">
    <text evidence="1 5">Belongs to the peptidase S8 family.</text>
</comment>
<evidence type="ECO:0000256" key="1">
    <source>
        <dbReference type="ARBA" id="ARBA00011073"/>
    </source>
</evidence>
<organism evidence="9 10">
    <name type="scientific">Motilibacter deserti</name>
    <dbReference type="NCBI Taxonomy" id="2714956"/>
    <lineage>
        <taxon>Bacteria</taxon>
        <taxon>Bacillati</taxon>
        <taxon>Actinomycetota</taxon>
        <taxon>Actinomycetes</taxon>
        <taxon>Motilibacterales</taxon>
        <taxon>Motilibacteraceae</taxon>
        <taxon>Motilibacter</taxon>
    </lineage>
</organism>
<dbReference type="Proteomes" id="UP000800981">
    <property type="component" value="Unassembled WGS sequence"/>
</dbReference>
<feature type="chain" id="PRO_5046089238" evidence="7">
    <location>
        <begin position="40"/>
        <end position="611"/>
    </location>
</feature>
<dbReference type="InterPro" id="IPR023828">
    <property type="entry name" value="Peptidase_S8_Ser-AS"/>
</dbReference>
<keyword evidence="10" id="KW-1185">Reference proteome</keyword>
<feature type="active site" description="Charge relay system" evidence="5">
    <location>
        <position position="201"/>
    </location>
</feature>
<dbReference type="PANTHER" id="PTHR43806:SF11">
    <property type="entry name" value="CEREVISIN-RELATED"/>
    <property type="match status" value="1"/>
</dbReference>
<evidence type="ECO:0000256" key="5">
    <source>
        <dbReference type="PROSITE-ProRule" id="PRU01240"/>
    </source>
</evidence>
<evidence type="ECO:0000313" key="10">
    <source>
        <dbReference type="Proteomes" id="UP000800981"/>
    </source>
</evidence>
<dbReference type="InterPro" id="IPR050131">
    <property type="entry name" value="Peptidase_S8_subtilisin-like"/>
</dbReference>
<proteinExistence type="inferred from homology"/>
<reference evidence="9 10" key="1">
    <citation type="submission" date="2020-03" db="EMBL/GenBank/DDBJ databases">
        <title>Two novel Motilibacter sp.</title>
        <authorList>
            <person name="Liu S."/>
        </authorList>
    </citation>
    <scope>NUCLEOTIDE SEQUENCE [LARGE SCALE GENOMIC DNA]</scope>
    <source>
        <strain evidence="9 10">E257</strain>
    </source>
</reference>
<dbReference type="Pfam" id="PF00082">
    <property type="entry name" value="Peptidase_S8"/>
    <property type="match status" value="1"/>
</dbReference>
<dbReference type="InterPro" id="IPR036852">
    <property type="entry name" value="Peptidase_S8/S53_dom_sf"/>
</dbReference>
<evidence type="ECO:0000256" key="6">
    <source>
        <dbReference type="SAM" id="MobiDB-lite"/>
    </source>
</evidence>
<evidence type="ECO:0000256" key="2">
    <source>
        <dbReference type="ARBA" id="ARBA00022670"/>
    </source>
</evidence>
<feature type="active site" description="Charge relay system" evidence="5">
    <location>
        <position position="250"/>
    </location>
</feature>
<dbReference type="PANTHER" id="PTHR43806">
    <property type="entry name" value="PEPTIDASE S8"/>
    <property type="match status" value="1"/>
</dbReference>
<name>A0ABX0GR84_9ACTN</name>
<dbReference type="PROSITE" id="PS00138">
    <property type="entry name" value="SUBTILASE_SER"/>
    <property type="match status" value="1"/>
</dbReference>
<evidence type="ECO:0000256" key="4">
    <source>
        <dbReference type="ARBA" id="ARBA00022825"/>
    </source>
</evidence>
<protein>
    <submittedName>
        <fullName evidence="9">S8 family serine peptidase</fullName>
    </submittedName>
</protein>
<keyword evidence="7" id="KW-0732">Signal</keyword>
<dbReference type="Gene3D" id="3.40.50.200">
    <property type="entry name" value="Peptidase S8/S53 domain"/>
    <property type="match status" value="1"/>
</dbReference>
<accession>A0ABX0GR84</accession>
<evidence type="ECO:0000313" key="9">
    <source>
        <dbReference type="EMBL" id="NHC12230.1"/>
    </source>
</evidence>
<dbReference type="RefSeq" id="WP_166276257.1">
    <property type="nucleotide sequence ID" value="NZ_JAANNP010000001.1"/>
</dbReference>
<keyword evidence="2 5" id="KW-0645">Protease</keyword>
<dbReference type="EMBL" id="JAANNP010000001">
    <property type="protein sequence ID" value="NHC12230.1"/>
    <property type="molecule type" value="Genomic_DNA"/>
</dbReference>
<evidence type="ECO:0000256" key="3">
    <source>
        <dbReference type="ARBA" id="ARBA00022801"/>
    </source>
</evidence>
<feature type="region of interest" description="Disordered" evidence="6">
    <location>
        <begin position="151"/>
        <end position="171"/>
    </location>
</feature>
<comment type="caution">
    <text evidence="9">The sequence shown here is derived from an EMBL/GenBank/DDBJ whole genome shotgun (WGS) entry which is preliminary data.</text>
</comment>